<proteinExistence type="predicted"/>
<comment type="caution">
    <text evidence="2">The sequence shown here is derived from an EMBL/GenBank/DDBJ whole genome shotgun (WGS) entry which is preliminary data.</text>
</comment>
<protein>
    <recommendedName>
        <fullName evidence="1">CD-NTase-associated protein 16 NUDIX domain-containing protein</fullName>
    </recommendedName>
</protein>
<name>A0A934PPW0_9SPHI</name>
<dbReference type="Pfam" id="PF18167">
    <property type="entry name" value="Sa_NUDIX"/>
    <property type="match status" value="1"/>
</dbReference>
<evidence type="ECO:0000259" key="1">
    <source>
        <dbReference type="Pfam" id="PF18167"/>
    </source>
</evidence>
<organism evidence="2 3">
    <name type="scientific">Mucilaginibacter segetis</name>
    <dbReference type="NCBI Taxonomy" id="2793071"/>
    <lineage>
        <taxon>Bacteria</taxon>
        <taxon>Pseudomonadati</taxon>
        <taxon>Bacteroidota</taxon>
        <taxon>Sphingobacteriia</taxon>
        <taxon>Sphingobacteriales</taxon>
        <taxon>Sphingobacteriaceae</taxon>
        <taxon>Mucilaginibacter</taxon>
    </lineage>
</organism>
<reference evidence="2" key="1">
    <citation type="submission" date="2020-12" db="EMBL/GenBank/DDBJ databases">
        <title>Bacterial novel species Mucilaginibacter sp. SD-g isolated from soil.</title>
        <authorList>
            <person name="Jung H.-Y."/>
        </authorList>
    </citation>
    <scope>NUCLEOTIDE SEQUENCE</scope>
    <source>
        <strain evidence="2">SD-g</strain>
    </source>
</reference>
<keyword evidence="3" id="KW-1185">Reference proteome</keyword>
<dbReference type="RefSeq" id="WP_200064511.1">
    <property type="nucleotide sequence ID" value="NZ_JAEHFW010000001.1"/>
</dbReference>
<gene>
    <name evidence="2" type="ORF">I5M19_04525</name>
</gene>
<evidence type="ECO:0000313" key="3">
    <source>
        <dbReference type="Proteomes" id="UP000613193"/>
    </source>
</evidence>
<accession>A0A934PPW0</accession>
<dbReference type="EMBL" id="JAEHFW010000001">
    <property type="protein sequence ID" value="MBK0378559.1"/>
    <property type="molecule type" value="Genomic_DNA"/>
</dbReference>
<sequence>MGSIIIALLKQVFSKGVSKLWDNKDVAWLYIRTLFWTYRTKQIRFSLSYLFRIKIPGTNSYLLVLNRRIANQLQPVGGVYKRYGDDKLFESWGFVPDSQANGLGVDHTSDCDLRFRVKGKYTVDVVKWFEEAKEREVSGEREFCEELLETGILDREVFKSIRYKHIRRHSRHLKWSEFHQCYEVLIYDVYELLPSDKQREALVALAAQPLDLAKGFAIAECEQIEQCRFHRDGTQLAKIGQHTKLIINQSF</sequence>
<evidence type="ECO:0000313" key="2">
    <source>
        <dbReference type="EMBL" id="MBK0378559.1"/>
    </source>
</evidence>
<dbReference type="Proteomes" id="UP000613193">
    <property type="component" value="Unassembled WGS sequence"/>
</dbReference>
<dbReference type="AlphaFoldDB" id="A0A934PPW0"/>
<dbReference type="InterPro" id="IPR040829">
    <property type="entry name" value="Cap16_NUDIX"/>
</dbReference>
<feature type="domain" description="CD-NTase-associated protein 16 NUDIX" evidence="1">
    <location>
        <begin position="42"/>
        <end position="247"/>
    </location>
</feature>